<accession>A0A177A2B7</accession>
<gene>
    <name evidence="1" type="ORF">VC83_06839</name>
</gene>
<dbReference type="GeneID" id="36289894"/>
<dbReference type="RefSeq" id="XP_024321723.1">
    <property type="nucleotide sequence ID" value="XM_024470427.1"/>
</dbReference>
<name>A0A177A2B7_9PEZI</name>
<reference evidence="1" key="1">
    <citation type="submission" date="2016-03" db="EMBL/GenBank/DDBJ databases">
        <title>Updated assembly of Pseudogymnoascus destructans, the fungus causing white-nose syndrome of bats.</title>
        <authorList>
            <person name="Palmer J.M."/>
            <person name="Drees K.P."/>
            <person name="Foster J.T."/>
            <person name="Lindner D.L."/>
        </authorList>
    </citation>
    <scope>NUCLEOTIDE SEQUENCE [LARGE SCALE GENOMIC DNA]</scope>
    <source>
        <strain evidence="1">20631-21</strain>
    </source>
</reference>
<dbReference type="EMBL" id="KV441404">
    <property type="protein sequence ID" value="OAF56429.1"/>
    <property type="molecule type" value="Genomic_DNA"/>
</dbReference>
<dbReference type="AlphaFoldDB" id="A0A177A2B7"/>
<proteinExistence type="predicted"/>
<dbReference type="Proteomes" id="UP000077154">
    <property type="component" value="Unassembled WGS sequence"/>
</dbReference>
<protein>
    <submittedName>
        <fullName evidence="1">Uncharacterized protein</fullName>
    </submittedName>
</protein>
<organism evidence="1">
    <name type="scientific">Pseudogymnoascus destructans</name>
    <dbReference type="NCBI Taxonomy" id="655981"/>
    <lineage>
        <taxon>Eukaryota</taxon>
        <taxon>Fungi</taxon>
        <taxon>Dikarya</taxon>
        <taxon>Ascomycota</taxon>
        <taxon>Pezizomycotina</taxon>
        <taxon>Leotiomycetes</taxon>
        <taxon>Thelebolales</taxon>
        <taxon>Thelebolaceae</taxon>
        <taxon>Pseudogymnoascus</taxon>
    </lineage>
</organism>
<sequence>MMCRFDIGFIHERIPGEKRLFAIVTELEDCGEEDKMVMLPLMKIKGSTQIIIGLPGIGSKPLYIVDTDSTRRNEPAPFGKGSLRLNSTASYSESFVSTLPNSSPPLLTAQLSHIHRACLSKANISGFSLFDAMATLAGMLAELPANANISDLLAIETPPPKHEHTPPGAPLPGY</sequence>
<dbReference type="eggNOG" id="ENOG502SUU6">
    <property type="taxonomic scope" value="Eukaryota"/>
</dbReference>
<evidence type="ECO:0000313" key="1">
    <source>
        <dbReference type="EMBL" id="OAF56429.1"/>
    </source>
</evidence>
<dbReference type="VEuPathDB" id="FungiDB:GMDG_04315"/>